<dbReference type="KEGG" id="daur:Daura_08455"/>
<organism evidence="1 2">
    <name type="scientific">Dactylosporangium aurantiacum</name>
    <dbReference type="NCBI Taxonomy" id="35754"/>
    <lineage>
        <taxon>Bacteria</taxon>
        <taxon>Bacillati</taxon>
        <taxon>Actinomycetota</taxon>
        <taxon>Actinomycetes</taxon>
        <taxon>Micromonosporales</taxon>
        <taxon>Micromonosporaceae</taxon>
        <taxon>Dactylosporangium</taxon>
    </lineage>
</organism>
<sequence length="109" mass="11701">MAKVAVRVSTDARDMLAAVAASRRTTMSVLLEEAARRLEREEEMRQATLDYERFVGDDPDGFADYLAEGHLWDTTSGDGLTAAPGVALPAALAVAERWVARFTSGTGIG</sequence>
<reference evidence="1" key="1">
    <citation type="submission" date="2021-04" db="EMBL/GenBank/DDBJ databases">
        <title>Dactylosporangium aurantiacum NRRL B-8018 full assembly.</title>
        <authorList>
            <person name="Hartkoorn R.C."/>
            <person name="Beaudoing E."/>
            <person name="Hot D."/>
        </authorList>
    </citation>
    <scope>NUCLEOTIDE SEQUENCE</scope>
    <source>
        <strain evidence="1">NRRL B-8018</strain>
    </source>
</reference>
<name>A0A9Q9ILT9_9ACTN</name>
<protein>
    <recommendedName>
        <fullName evidence="3">Ribbon-helix-helix protein CopG domain-containing protein</fullName>
    </recommendedName>
</protein>
<dbReference type="Proteomes" id="UP001058003">
    <property type="component" value="Chromosome"/>
</dbReference>
<accession>A0A9Q9ILT9</accession>
<evidence type="ECO:0000313" key="2">
    <source>
        <dbReference type="Proteomes" id="UP001058003"/>
    </source>
</evidence>
<proteinExistence type="predicted"/>
<evidence type="ECO:0008006" key="3">
    <source>
        <dbReference type="Google" id="ProtNLM"/>
    </source>
</evidence>
<dbReference type="EMBL" id="CP073767">
    <property type="protein sequence ID" value="UWZ56197.1"/>
    <property type="molecule type" value="Genomic_DNA"/>
</dbReference>
<gene>
    <name evidence="1" type="ORF">Daura_08455</name>
</gene>
<keyword evidence="2" id="KW-1185">Reference proteome</keyword>
<dbReference type="RefSeq" id="WP_033357938.1">
    <property type="nucleotide sequence ID" value="NZ_CP073767.1"/>
</dbReference>
<evidence type="ECO:0000313" key="1">
    <source>
        <dbReference type="EMBL" id="UWZ56197.1"/>
    </source>
</evidence>
<dbReference type="AlphaFoldDB" id="A0A9Q9ILT9"/>